<name>A0AAD6NMC4_DREDA</name>
<comment type="caution">
    <text evidence="9">The sequence shown here is derived from an EMBL/GenBank/DDBJ whole genome shotgun (WGS) entry which is preliminary data.</text>
</comment>
<evidence type="ECO:0000313" key="9">
    <source>
        <dbReference type="EMBL" id="KAJ6264626.1"/>
    </source>
</evidence>
<keyword evidence="5 8" id="KW-1133">Transmembrane helix</keyword>
<evidence type="ECO:0000256" key="8">
    <source>
        <dbReference type="SAM" id="Phobius"/>
    </source>
</evidence>
<dbReference type="InterPro" id="IPR013880">
    <property type="entry name" value="Yos1"/>
</dbReference>
<sequence>MAMLFWFGNLFYVAVLLVNAVAVLSEDRFLARIGWAGQQDQGFGGQDVSIKAKLINLISAIRTLMRMASCTVPLIAVNIIIIIYELLLG</sequence>
<dbReference type="GO" id="GO:0030134">
    <property type="term" value="C:COPII-coated ER to Golgi transport vesicle"/>
    <property type="evidence" value="ECO:0007669"/>
    <property type="project" value="TreeGrafter"/>
</dbReference>
<feature type="transmembrane region" description="Helical" evidence="8">
    <location>
        <begin position="6"/>
        <end position="24"/>
    </location>
</feature>
<evidence type="ECO:0000256" key="7">
    <source>
        <dbReference type="ARBA" id="ARBA00024203"/>
    </source>
</evidence>
<dbReference type="AlphaFoldDB" id="A0AAD6NMC4"/>
<comment type="similarity">
    <text evidence="7">Belongs to the YOS1 family.</text>
</comment>
<evidence type="ECO:0000256" key="6">
    <source>
        <dbReference type="ARBA" id="ARBA00023136"/>
    </source>
</evidence>
<comment type="subcellular location">
    <subcellularLocation>
        <location evidence="1">Membrane</location>
    </subcellularLocation>
</comment>
<dbReference type="EMBL" id="JAQGDS010000001">
    <property type="protein sequence ID" value="KAJ6264626.1"/>
    <property type="molecule type" value="Genomic_DNA"/>
</dbReference>
<keyword evidence="3 8" id="KW-0812">Transmembrane</keyword>
<protein>
    <recommendedName>
        <fullName evidence="11">Yos1-like protein</fullName>
    </recommendedName>
</protein>
<gene>
    <name evidence="9" type="ORF">Dda_0775</name>
</gene>
<evidence type="ECO:0000256" key="4">
    <source>
        <dbReference type="ARBA" id="ARBA00022927"/>
    </source>
</evidence>
<dbReference type="GO" id="GO:0006888">
    <property type="term" value="P:endoplasmic reticulum to Golgi vesicle-mediated transport"/>
    <property type="evidence" value="ECO:0007669"/>
    <property type="project" value="TreeGrafter"/>
</dbReference>
<organism evidence="9 10">
    <name type="scientific">Drechslerella dactyloides</name>
    <name type="common">Nematode-trapping fungus</name>
    <name type="synonym">Arthrobotrys dactyloides</name>
    <dbReference type="NCBI Taxonomy" id="74499"/>
    <lineage>
        <taxon>Eukaryota</taxon>
        <taxon>Fungi</taxon>
        <taxon>Dikarya</taxon>
        <taxon>Ascomycota</taxon>
        <taxon>Pezizomycotina</taxon>
        <taxon>Orbiliomycetes</taxon>
        <taxon>Orbiliales</taxon>
        <taxon>Orbiliaceae</taxon>
        <taxon>Drechslerella</taxon>
    </lineage>
</organism>
<accession>A0AAD6NMC4</accession>
<keyword evidence="10" id="KW-1185">Reference proteome</keyword>
<dbReference type="PANTHER" id="PTHR15858:SF0">
    <property type="entry name" value="IMMEDIATE EARLY RESPONSE 3-INTERACTING PROTEIN 1"/>
    <property type="match status" value="1"/>
</dbReference>
<evidence type="ECO:0008006" key="11">
    <source>
        <dbReference type="Google" id="ProtNLM"/>
    </source>
</evidence>
<proteinExistence type="inferred from homology"/>
<evidence type="ECO:0000256" key="1">
    <source>
        <dbReference type="ARBA" id="ARBA00004370"/>
    </source>
</evidence>
<evidence type="ECO:0000256" key="5">
    <source>
        <dbReference type="ARBA" id="ARBA00022989"/>
    </source>
</evidence>
<evidence type="ECO:0000256" key="3">
    <source>
        <dbReference type="ARBA" id="ARBA00022692"/>
    </source>
</evidence>
<dbReference type="GO" id="GO:0000139">
    <property type="term" value="C:Golgi membrane"/>
    <property type="evidence" value="ECO:0007669"/>
    <property type="project" value="TreeGrafter"/>
</dbReference>
<dbReference type="Proteomes" id="UP001221413">
    <property type="component" value="Unassembled WGS sequence"/>
</dbReference>
<evidence type="ECO:0000313" key="10">
    <source>
        <dbReference type="Proteomes" id="UP001221413"/>
    </source>
</evidence>
<keyword evidence="6 8" id="KW-0472">Membrane</keyword>
<keyword evidence="2" id="KW-0813">Transport</keyword>
<feature type="transmembrane region" description="Helical" evidence="8">
    <location>
        <begin position="63"/>
        <end position="84"/>
    </location>
</feature>
<dbReference type="PANTHER" id="PTHR15858">
    <property type="entry name" value="IMMEDIATE EARLY RESPONSE 3-INTERACTING PROTEIN 1"/>
    <property type="match status" value="1"/>
</dbReference>
<dbReference type="GO" id="GO:0005789">
    <property type="term" value="C:endoplasmic reticulum membrane"/>
    <property type="evidence" value="ECO:0007669"/>
    <property type="project" value="TreeGrafter"/>
</dbReference>
<dbReference type="Pfam" id="PF08571">
    <property type="entry name" value="Yos1"/>
    <property type="match status" value="1"/>
</dbReference>
<keyword evidence="4" id="KW-0653">Protein transport</keyword>
<dbReference type="GO" id="GO:0015031">
    <property type="term" value="P:protein transport"/>
    <property type="evidence" value="ECO:0007669"/>
    <property type="project" value="UniProtKB-KW"/>
</dbReference>
<evidence type="ECO:0000256" key="2">
    <source>
        <dbReference type="ARBA" id="ARBA00022448"/>
    </source>
</evidence>
<reference evidence="9" key="1">
    <citation type="submission" date="2023-01" db="EMBL/GenBank/DDBJ databases">
        <title>The chitinases involved in constricting ring structure development in the nematode-trapping fungus Drechslerella dactyloides.</title>
        <authorList>
            <person name="Wang R."/>
            <person name="Zhang L."/>
            <person name="Tang P."/>
            <person name="Li S."/>
            <person name="Liang L."/>
        </authorList>
    </citation>
    <scope>NUCLEOTIDE SEQUENCE</scope>
    <source>
        <strain evidence="9">YMF1.00031</strain>
    </source>
</reference>